<gene>
    <name evidence="3" type="ORF">FOB82_08990</name>
</gene>
<protein>
    <recommendedName>
        <fullName evidence="5">Secreted protein</fullName>
    </recommendedName>
</protein>
<dbReference type="EMBL" id="CP046322">
    <property type="protein sequence ID" value="QGS35059.1"/>
    <property type="molecule type" value="Genomic_DNA"/>
</dbReference>
<feature type="compositionally biased region" description="Polar residues" evidence="1">
    <location>
        <begin position="138"/>
        <end position="147"/>
    </location>
</feature>
<dbReference type="AlphaFoldDB" id="A0A6B8TJM6"/>
<dbReference type="KEGG" id="cxe:FOB82_08990"/>
<feature type="signal peptide" evidence="2">
    <location>
        <begin position="1"/>
        <end position="22"/>
    </location>
</feature>
<evidence type="ECO:0000313" key="3">
    <source>
        <dbReference type="EMBL" id="QGS35059.1"/>
    </source>
</evidence>
<proteinExistence type="predicted"/>
<evidence type="ECO:0008006" key="5">
    <source>
        <dbReference type="Google" id="ProtNLM"/>
    </source>
</evidence>
<keyword evidence="2" id="KW-0732">Signal</keyword>
<dbReference type="Proteomes" id="UP000426857">
    <property type="component" value="Chromosome"/>
</dbReference>
<feature type="chain" id="PRO_5039539018" description="Secreted protein" evidence="2">
    <location>
        <begin position="23"/>
        <end position="171"/>
    </location>
</feature>
<dbReference type="RefSeq" id="WP_155869724.1">
    <property type="nucleotide sequence ID" value="NZ_CP046322.1"/>
</dbReference>
<feature type="region of interest" description="Disordered" evidence="1">
    <location>
        <begin position="22"/>
        <end position="93"/>
    </location>
</feature>
<sequence>MKKKLLPGLLTAIALLILPACSDGESQPVTVTETTTAESPDKPDPTPGEGSRDEVNKSDSPKETTTGAGHMGYTGAPTGDPTPIDKSIPRCAKSSEGLYEQGTTWFTDGTSGWTQYCSNNFHDGPPPVYEPQEPYAPPTQNTPSPWVQGQIDWSNCLESGKSEEQCRAELN</sequence>
<name>A0A6B8TJM6_9CORY</name>
<reference evidence="3 4" key="1">
    <citation type="submission" date="2019-11" db="EMBL/GenBank/DDBJ databases">
        <title>FDA dAtabase for Regulatory Grade micrObial Sequences (FDA-ARGOS): Supporting development and validation of Infectious Disease Dx tests.</title>
        <authorList>
            <person name="Kerrigan L."/>
            <person name="Long C."/>
            <person name="Tallon L."/>
            <person name="Sadzewicz L."/>
            <person name="Vavikolanu K."/>
            <person name="Mehta A."/>
            <person name="Aluvathingal J."/>
            <person name="Nadendla S."/>
            <person name="Yan Y."/>
            <person name="Sichtig H."/>
        </authorList>
    </citation>
    <scope>NUCLEOTIDE SEQUENCE [LARGE SCALE GENOMIC DNA]</scope>
    <source>
        <strain evidence="3 4">FDAARGOS_674</strain>
    </source>
</reference>
<feature type="compositionally biased region" description="Pro residues" evidence="1">
    <location>
        <begin position="124"/>
        <end position="137"/>
    </location>
</feature>
<evidence type="ECO:0000313" key="4">
    <source>
        <dbReference type="Proteomes" id="UP000426857"/>
    </source>
</evidence>
<evidence type="ECO:0000256" key="1">
    <source>
        <dbReference type="SAM" id="MobiDB-lite"/>
    </source>
</evidence>
<feature type="compositionally biased region" description="Polar residues" evidence="1">
    <location>
        <begin position="24"/>
        <end position="38"/>
    </location>
</feature>
<organism evidence="3 4">
    <name type="scientific">Corynebacterium xerosis</name>
    <dbReference type="NCBI Taxonomy" id="1725"/>
    <lineage>
        <taxon>Bacteria</taxon>
        <taxon>Bacillati</taxon>
        <taxon>Actinomycetota</taxon>
        <taxon>Actinomycetes</taxon>
        <taxon>Mycobacteriales</taxon>
        <taxon>Corynebacteriaceae</taxon>
        <taxon>Corynebacterium</taxon>
    </lineage>
</organism>
<feature type="region of interest" description="Disordered" evidence="1">
    <location>
        <begin position="122"/>
        <end position="147"/>
    </location>
</feature>
<accession>A0A6B8TJM6</accession>
<feature type="compositionally biased region" description="Basic and acidic residues" evidence="1">
    <location>
        <begin position="39"/>
        <end position="62"/>
    </location>
</feature>
<evidence type="ECO:0000256" key="2">
    <source>
        <dbReference type="SAM" id="SignalP"/>
    </source>
</evidence>